<feature type="region of interest" description="Disordered" evidence="1">
    <location>
        <begin position="619"/>
        <end position="648"/>
    </location>
</feature>
<name>A0A835YTB0_9STRA</name>
<feature type="domain" description="Serine aminopeptidase S33" evidence="3">
    <location>
        <begin position="359"/>
        <end position="435"/>
    </location>
</feature>
<dbReference type="EMBL" id="JAFCMP010000490">
    <property type="protein sequence ID" value="KAG5179195.1"/>
    <property type="molecule type" value="Genomic_DNA"/>
</dbReference>
<feature type="compositionally biased region" description="Low complexity" evidence="1">
    <location>
        <begin position="673"/>
        <end position="691"/>
    </location>
</feature>
<feature type="region of interest" description="Disordered" evidence="1">
    <location>
        <begin position="178"/>
        <end position="208"/>
    </location>
</feature>
<reference evidence="4" key="1">
    <citation type="submission" date="2021-02" db="EMBL/GenBank/DDBJ databases">
        <title>First Annotated Genome of the Yellow-green Alga Tribonema minus.</title>
        <authorList>
            <person name="Mahan K.M."/>
        </authorList>
    </citation>
    <scope>NUCLEOTIDE SEQUENCE</scope>
    <source>
        <strain evidence="4">UTEX B ZZ1240</strain>
    </source>
</reference>
<evidence type="ECO:0000256" key="1">
    <source>
        <dbReference type="SAM" id="MobiDB-lite"/>
    </source>
</evidence>
<dbReference type="InterPro" id="IPR022742">
    <property type="entry name" value="Hydrolase_4"/>
</dbReference>
<keyword evidence="2" id="KW-0812">Transmembrane</keyword>
<dbReference type="AlphaFoldDB" id="A0A835YTB0"/>
<dbReference type="OrthoDB" id="10249433at2759"/>
<gene>
    <name evidence="4" type="ORF">JKP88DRAFT_350016</name>
</gene>
<accession>A0A835YTB0</accession>
<sequence>MGRLVELLAGMADSRRPLASLVLLPSAADRLPFPWGPITRTPPVAVACGGAAYAFFFALWLPLYLISFAVTSGGAGLVLAGGVVYGGRALARALSFPGSSSYVRREIEKEYAKYTAARLAAVAMCLKQWLQVVGGSSAFPGNALQFRELHRDVTGMFQEQGLMSCLAAAVSALVEEAGEQVPQQDTDPGDAQAEPAVREAPMATAGSTPKTANKKALCLNATAGALPTATAAVDACGMLTCNSLADFVRARGTLLSSAYRSLQGEGGGTGGRRGSLPPAKPAVAALNGQPSPRIGLVMQDLLKLTEEMLALAEAVKPPPDPPDEAMALPGQRCVLFCNPNAGFYEGMCLGAGTEHRDWASYYSAIGCHVFLFNYRGFGRSQGVPTPARLQADACEAVQYLRERQGMQHVMVHGESIGGMVAAAAAARCQVDLAVLDRTFSSLPAAAQRLMGTWTNPAMWALTQWSTNVARDFIACDCAKLVACDPEDVIIADTASLKAGVALMCELGRSTATNTPRRRRRRQRDTAATLYSRLANASPVVSYNSGGYSAFAPLKPPHAYVLADHAQAPPPPPPLRAAVDGLGQGPVSVEAIVHFAACVRDVGRRATAAGKYIKRVRDVGRRGSAAGKARRSRNRSDAQSHSPHGSGGAGAIELTAVAAAARNGTLSDAESGHNDGNGSSSDSDSSSSSGGSIVHKLADDIHGQIVEPTAGPRSSGGGGGGGSGGDGARRPLARAWRVLAATDGLCARPLGRAAAGGYDDVRSWVCSCLVWGPRLARSSVYSASSADGTAAAAAGGPAAAARELRVLMAAHPRELSCDASLLYAVQFLEYMAARLAAAAGAGGVSGDGGGDGIGWLLPLSCGHNSPLSFSELEAYGAFLSARGWVSSEGCARGDGNTE</sequence>
<dbReference type="PANTHER" id="PTHR12277">
    <property type="entry name" value="ALPHA/BETA HYDROLASE DOMAIN-CONTAINING PROTEIN"/>
    <property type="match status" value="1"/>
</dbReference>
<dbReference type="PANTHER" id="PTHR12277:SF81">
    <property type="entry name" value="PROTEIN ABHD13"/>
    <property type="match status" value="1"/>
</dbReference>
<keyword evidence="2" id="KW-0472">Membrane</keyword>
<feature type="compositionally biased region" description="Gly residues" evidence="1">
    <location>
        <begin position="713"/>
        <end position="725"/>
    </location>
</feature>
<feature type="region of interest" description="Disordered" evidence="1">
    <location>
        <begin position="705"/>
        <end position="727"/>
    </location>
</feature>
<organism evidence="4 5">
    <name type="scientific">Tribonema minus</name>
    <dbReference type="NCBI Taxonomy" id="303371"/>
    <lineage>
        <taxon>Eukaryota</taxon>
        <taxon>Sar</taxon>
        <taxon>Stramenopiles</taxon>
        <taxon>Ochrophyta</taxon>
        <taxon>PX clade</taxon>
        <taxon>Xanthophyceae</taxon>
        <taxon>Tribonematales</taxon>
        <taxon>Tribonemataceae</taxon>
        <taxon>Tribonema</taxon>
    </lineage>
</organism>
<evidence type="ECO:0000259" key="3">
    <source>
        <dbReference type="Pfam" id="PF12146"/>
    </source>
</evidence>
<comment type="caution">
    <text evidence="4">The sequence shown here is derived from an EMBL/GenBank/DDBJ whole genome shotgun (WGS) entry which is preliminary data.</text>
</comment>
<proteinExistence type="predicted"/>
<keyword evidence="5" id="KW-1185">Reference proteome</keyword>
<feature type="region of interest" description="Disordered" evidence="1">
    <location>
        <begin position="665"/>
        <end position="692"/>
    </location>
</feature>
<dbReference type="InterPro" id="IPR029058">
    <property type="entry name" value="AB_hydrolase_fold"/>
</dbReference>
<evidence type="ECO:0000256" key="2">
    <source>
        <dbReference type="SAM" id="Phobius"/>
    </source>
</evidence>
<evidence type="ECO:0000313" key="4">
    <source>
        <dbReference type="EMBL" id="KAG5179195.1"/>
    </source>
</evidence>
<evidence type="ECO:0000313" key="5">
    <source>
        <dbReference type="Proteomes" id="UP000664859"/>
    </source>
</evidence>
<feature type="transmembrane region" description="Helical" evidence="2">
    <location>
        <begin position="44"/>
        <end position="61"/>
    </location>
</feature>
<dbReference type="SUPFAM" id="SSF53474">
    <property type="entry name" value="alpha/beta-Hydrolases"/>
    <property type="match status" value="1"/>
</dbReference>
<dbReference type="Pfam" id="PF12146">
    <property type="entry name" value="Hydrolase_4"/>
    <property type="match status" value="1"/>
</dbReference>
<dbReference type="Gene3D" id="3.40.50.1820">
    <property type="entry name" value="alpha/beta hydrolase"/>
    <property type="match status" value="1"/>
</dbReference>
<protein>
    <recommendedName>
        <fullName evidence="3">Serine aminopeptidase S33 domain-containing protein</fullName>
    </recommendedName>
</protein>
<dbReference type="Proteomes" id="UP000664859">
    <property type="component" value="Unassembled WGS sequence"/>
</dbReference>
<keyword evidence="2" id="KW-1133">Transmembrane helix</keyword>
<feature type="transmembrane region" description="Helical" evidence="2">
    <location>
        <begin position="68"/>
        <end position="87"/>
    </location>
</feature>